<feature type="domain" description="DUF1707" evidence="3">
    <location>
        <begin position="38"/>
        <end position="90"/>
    </location>
</feature>
<keyword evidence="2" id="KW-0472">Membrane</keyword>
<feature type="transmembrane region" description="Helical" evidence="2">
    <location>
        <begin position="123"/>
        <end position="145"/>
    </location>
</feature>
<reference evidence="4 5" key="1">
    <citation type="submission" date="2020-04" db="EMBL/GenBank/DDBJ databases">
        <authorList>
            <person name="Klaysubun C."/>
            <person name="Duangmal K."/>
            <person name="Lipun K."/>
        </authorList>
    </citation>
    <scope>NUCLEOTIDE SEQUENCE [LARGE SCALE GENOMIC DNA]</scope>
    <source>
        <strain evidence="4 5">JCM 11839</strain>
    </source>
</reference>
<keyword evidence="2" id="KW-0812">Transmembrane</keyword>
<evidence type="ECO:0000256" key="1">
    <source>
        <dbReference type="SAM" id="MobiDB-lite"/>
    </source>
</evidence>
<keyword evidence="2" id="KW-1133">Transmembrane helix</keyword>
<dbReference type="Pfam" id="PF08044">
    <property type="entry name" value="DUF1707"/>
    <property type="match status" value="1"/>
</dbReference>
<gene>
    <name evidence="4" type="ORF">HF577_03185</name>
</gene>
<evidence type="ECO:0000313" key="5">
    <source>
        <dbReference type="Proteomes" id="UP001296706"/>
    </source>
</evidence>
<name>A0ABX1R9J6_9PSEU</name>
<evidence type="ECO:0000259" key="3">
    <source>
        <dbReference type="Pfam" id="PF08044"/>
    </source>
</evidence>
<dbReference type="Proteomes" id="UP001296706">
    <property type="component" value="Unassembled WGS sequence"/>
</dbReference>
<feature type="region of interest" description="Disordered" evidence="1">
    <location>
        <begin position="1"/>
        <end position="44"/>
    </location>
</feature>
<evidence type="ECO:0000256" key="2">
    <source>
        <dbReference type="SAM" id="Phobius"/>
    </source>
</evidence>
<dbReference type="InterPro" id="IPR012551">
    <property type="entry name" value="DUF1707_SHOCT-like"/>
</dbReference>
<protein>
    <submittedName>
        <fullName evidence="4">DUF1707 domain-containing protein</fullName>
    </submittedName>
</protein>
<keyword evidence="5" id="KW-1185">Reference proteome</keyword>
<sequence>MAPSGAARPVATPGPAEHHGTVEETAEPGSPYVRPENMRAGDADREHVLDRLRAAHAEGRLDPAEFDERITATLAARTYGDLRALTADLPGGPPSPPTVVPAAPAPALRDQDALLDRDRHGAVIGWAGASVTTIAIWAMSCVATASFVYPWWLWVVGPWGLVLLSTWLRERRRQP</sequence>
<comment type="caution">
    <text evidence="4">The sequence shown here is derived from an EMBL/GenBank/DDBJ whole genome shotgun (WGS) entry which is preliminary data.</text>
</comment>
<accession>A0ABX1R9J6</accession>
<dbReference type="PANTHER" id="PTHR40763:SF4">
    <property type="entry name" value="DUF1707 DOMAIN-CONTAINING PROTEIN"/>
    <property type="match status" value="1"/>
</dbReference>
<feature type="transmembrane region" description="Helical" evidence="2">
    <location>
        <begin position="151"/>
        <end position="168"/>
    </location>
</feature>
<proteinExistence type="predicted"/>
<dbReference type="EMBL" id="JAAXKY010000005">
    <property type="protein sequence ID" value="NMH76114.1"/>
    <property type="molecule type" value="Genomic_DNA"/>
</dbReference>
<organism evidence="4 5">
    <name type="scientific">Pseudonocardia xinjiangensis</name>
    <dbReference type="NCBI Taxonomy" id="75289"/>
    <lineage>
        <taxon>Bacteria</taxon>
        <taxon>Bacillati</taxon>
        <taxon>Actinomycetota</taxon>
        <taxon>Actinomycetes</taxon>
        <taxon>Pseudonocardiales</taxon>
        <taxon>Pseudonocardiaceae</taxon>
        <taxon>Pseudonocardia</taxon>
    </lineage>
</organism>
<evidence type="ECO:0000313" key="4">
    <source>
        <dbReference type="EMBL" id="NMH76114.1"/>
    </source>
</evidence>
<dbReference type="PANTHER" id="PTHR40763">
    <property type="entry name" value="MEMBRANE PROTEIN-RELATED"/>
    <property type="match status" value="1"/>
</dbReference>